<dbReference type="AlphaFoldDB" id="A0A5A8F797"/>
<dbReference type="Proteomes" id="UP000322876">
    <property type="component" value="Unassembled WGS sequence"/>
</dbReference>
<keyword evidence="2" id="KW-1185">Reference proteome</keyword>
<dbReference type="RefSeq" id="WP_149265283.1">
    <property type="nucleotide sequence ID" value="NZ_VFJB01000001.1"/>
</dbReference>
<proteinExistence type="predicted"/>
<evidence type="ECO:0000313" key="2">
    <source>
        <dbReference type="Proteomes" id="UP000322876"/>
    </source>
</evidence>
<dbReference type="InterPro" id="IPR029058">
    <property type="entry name" value="AB_hydrolase_fold"/>
</dbReference>
<evidence type="ECO:0008006" key="3">
    <source>
        <dbReference type="Google" id="ProtNLM"/>
    </source>
</evidence>
<dbReference type="EMBL" id="VFJB01000001">
    <property type="protein sequence ID" value="KAA0259463.1"/>
    <property type="molecule type" value="Genomic_DNA"/>
</dbReference>
<dbReference type="SUPFAM" id="SSF53474">
    <property type="entry name" value="alpha/beta-Hydrolases"/>
    <property type="match status" value="1"/>
</dbReference>
<name>A0A5A8F797_9BACT</name>
<sequence length="201" mass="23282">MSLIFVSGWAGFSYLYPNFSKFGIFITPFSVDFDEEKTVNFLKSQGGEILIGWSTGAHIILKELETISKNFQSIILIAPFLDFISFTKEKILDIMIENFKSNPEKVIKNFITKCGANYHFTEKYNTELMLTGLEFLKKSKIGHIHKTNNLFVIHGKKDKIVPFKESYKIVNNPVIIEGMNHYIEEKILEKYIYEITGKKIF</sequence>
<evidence type="ECO:0000313" key="1">
    <source>
        <dbReference type="EMBL" id="KAA0259463.1"/>
    </source>
</evidence>
<dbReference type="Gene3D" id="3.40.50.1820">
    <property type="entry name" value="alpha/beta hydrolase"/>
    <property type="match status" value="1"/>
</dbReference>
<comment type="caution">
    <text evidence="1">The sequence shown here is derived from an EMBL/GenBank/DDBJ whole genome shotgun (WGS) entry which is preliminary data.</text>
</comment>
<dbReference type="OrthoDB" id="9799552at2"/>
<organism evidence="1 2">
    <name type="scientific">Deferribacter autotrophicus</name>
    <dbReference type="NCBI Taxonomy" id="500465"/>
    <lineage>
        <taxon>Bacteria</taxon>
        <taxon>Pseudomonadati</taxon>
        <taxon>Deferribacterota</taxon>
        <taxon>Deferribacteres</taxon>
        <taxon>Deferribacterales</taxon>
        <taxon>Deferribacteraceae</taxon>
        <taxon>Deferribacter</taxon>
    </lineage>
</organism>
<protein>
    <recommendedName>
        <fullName evidence="3">Alpha/beta hydrolase</fullName>
    </recommendedName>
</protein>
<gene>
    <name evidence="1" type="ORF">FHQ18_00880</name>
</gene>
<accession>A0A5A8F797</accession>
<reference evidence="1 2" key="1">
    <citation type="submission" date="2019-06" db="EMBL/GenBank/DDBJ databases">
        <title>Genomic insights into carbon and energy metabolism of Deferribacter autotrophicus revealed new metabolic traits in the phylum Deferribacteres.</title>
        <authorList>
            <person name="Slobodkin A.I."/>
            <person name="Slobodkina G.B."/>
            <person name="Allioux M."/>
            <person name="Alain K."/>
            <person name="Jebbar M."/>
            <person name="Shadrin V."/>
            <person name="Kublanov I.V."/>
            <person name="Toshchakov S.V."/>
            <person name="Bonch-Osmolovskaya E.A."/>
        </authorList>
    </citation>
    <scope>NUCLEOTIDE SEQUENCE [LARGE SCALE GENOMIC DNA]</scope>
    <source>
        <strain evidence="1 2">SL50</strain>
    </source>
</reference>